<name>A0AAW1KLG3_POPJA</name>
<comment type="caution">
    <text evidence="2">The sequence shown here is derived from an EMBL/GenBank/DDBJ whole genome shotgun (WGS) entry which is preliminary data.</text>
</comment>
<evidence type="ECO:0000313" key="3">
    <source>
        <dbReference type="Proteomes" id="UP001458880"/>
    </source>
</evidence>
<protein>
    <submittedName>
        <fullName evidence="2">Uncharacterized protein</fullName>
    </submittedName>
</protein>
<accession>A0AAW1KLG3</accession>
<keyword evidence="3" id="KW-1185">Reference proteome</keyword>
<evidence type="ECO:0000256" key="1">
    <source>
        <dbReference type="SAM" id="MobiDB-lite"/>
    </source>
</evidence>
<evidence type="ECO:0000313" key="2">
    <source>
        <dbReference type="EMBL" id="KAK9719474.1"/>
    </source>
</evidence>
<proteinExistence type="predicted"/>
<dbReference type="EMBL" id="JASPKY010000219">
    <property type="protein sequence ID" value="KAK9719474.1"/>
    <property type="molecule type" value="Genomic_DNA"/>
</dbReference>
<reference evidence="2 3" key="1">
    <citation type="journal article" date="2024" name="BMC Genomics">
        <title>De novo assembly and annotation of Popillia japonica's genome with initial clues to its potential as an invasive pest.</title>
        <authorList>
            <person name="Cucini C."/>
            <person name="Boschi S."/>
            <person name="Funari R."/>
            <person name="Cardaioli E."/>
            <person name="Iannotti N."/>
            <person name="Marturano G."/>
            <person name="Paoli F."/>
            <person name="Bruttini M."/>
            <person name="Carapelli A."/>
            <person name="Frati F."/>
            <person name="Nardi F."/>
        </authorList>
    </citation>
    <scope>NUCLEOTIDE SEQUENCE [LARGE SCALE GENOMIC DNA]</scope>
    <source>
        <strain evidence="2">DMR45628</strain>
    </source>
</reference>
<feature type="compositionally biased region" description="Acidic residues" evidence="1">
    <location>
        <begin position="37"/>
        <end position="46"/>
    </location>
</feature>
<dbReference type="AlphaFoldDB" id="A0AAW1KLG3"/>
<gene>
    <name evidence="2" type="ORF">QE152_g22648</name>
</gene>
<feature type="region of interest" description="Disordered" evidence="1">
    <location>
        <begin position="37"/>
        <end position="98"/>
    </location>
</feature>
<organism evidence="2 3">
    <name type="scientific">Popillia japonica</name>
    <name type="common">Japanese beetle</name>
    <dbReference type="NCBI Taxonomy" id="7064"/>
    <lineage>
        <taxon>Eukaryota</taxon>
        <taxon>Metazoa</taxon>
        <taxon>Ecdysozoa</taxon>
        <taxon>Arthropoda</taxon>
        <taxon>Hexapoda</taxon>
        <taxon>Insecta</taxon>
        <taxon>Pterygota</taxon>
        <taxon>Neoptera</taxon>
        <taxon>Endopterygota</taxon>
        <taxon>Coleoptera</taxon>
        <taxon>Polyphaga</taxon>
        <taxon>Scarabaeiformia</taxon>
        <taxon>Scarabaeidae</taxon>
        <taxon>Rutelinae</taxon>
        <taxon>Popillia</taxon>
    </lineage>
</organism>
<dbReference type="Proteomes" id="UP001458880">
    <property type="component" value="Unassembled WGS sequence"/>
</dbReference>
<sequence>MASCSTPLTERELQEMRKIMEREDDSYYVGACEDKESDWEEADNLEVEVGSSDSDESDLEKNESSAVILGTSSGSRVTLEEENQLSNNREAASKEATV</sequence>